<feature type="region of interest" description="Disordered" evidence="8">
    <location>
        <begin position="101"/>
        <end position="150"/>
    </location>
</feature>
<dbReference type="PRINTS" id="PR00619">
    <property type="entry name" value="GATAZNFINGER"/>
</dbReference>
<dbReference type="PROSITE" id="PS00344">
    <property type="entry name" value="GATA_ZN_FINGER_1"/>
    <property type="match status" value="2"/>
</dbReference>
<evidence type="ECO:0000256" key="8">
    <source>
        <dbReference type="SAM" id="MobiDB-lite"/>
    </source>
</evidence>
<evidence type="ECO:0000256" key="7">
    <source>
        <dbReference type="SAM" id="Coils"/>
    </source>
</evidence>
<feature type="compositionally biased region" description="Low complexity" evidence="8">
    <location>
        <begin position="526"/>
        <end position="536"/>
    </location>
</feature>
<dbReference type="HOGENOM" id="CLU_508128_0_0_1"/>
<feature type="compositionally biased region" description="Polar residues" evidence="8">
    <location>
        <begin position="112"/>
        <end position="124"/>
    </location>
</feature>
<protein>
    <submittedName>
        <fullName evidence="10">Gata factor srep</fullName>
    </submittedName>
</protein>
<dbReference type="SMART" id="SM00401">
    <property type="entry name" value="ZnF_GATA"/>
    <property type="match status" value="2"/>
</dbReference>
<accession>V2XFB3</accession>
<feature type="compositionally biased region" description="Polar residues" evidence="8">
    <location>
        <begin position="32"/>
        <end position="42"/>
    </location>
</feature>
<comment type="subcellular location">
    <subcellularLocation>
        <location evidence="1">Nucleus</location>
    </subcellularLocation>
</comment>
<dbReference type="InterPro" id="IPR039355">
    <property type="entry name" value="Transcription_factor_GATA"/>
</dbReference>
<evidence type="ECO:0000256" key="4">
    <source>
        <dbReference type="ARBA" id="ARBA00022833"/>
    </source>
</evidence>
<evidence type="ECO:0000256" key="1">
    <source>
        <dbReference type="ARBA" id="ARBA00004123"/>
    </source>
</evidence>
<dbReference type="GO" id="GO:0000122">
    <property type="term" value="P:negative regulation of transcription by RNA polymerase II"/>
    <property type="evidence" value="ECO:0007669"/>
    <property type="project" value="TreeGrafter"/>
</dbReference>
<feature type="region of interest" description="Disordered" evidence="8">
    <location>
        <begin position="177"/>
        <end position="206"/>
    </location>
</feature>
<feature type="compositionally biased region" description="Low complexity" evidence="8">
    <location>
        <begin position="177"/>
        <end position="195"/>
    </location>
</feature>
<dbReference type="InterPro" id="IPR013088">
    <property type="entry name" value="Znf_NHR/GATA"/>
</dbReference>
<dbReference type="InterPro" id="IPR000679">
    <property type="entry name" value="Znf_GATA"/>
</dbReference>
<keyword evidence="4" id="KW-0862">Zinc</keyword>
<dbReference type="CDD" id="cd00202">
    <property type="entry name" value="ZnF_GATA"/>
    <property type="match status" value="2"/>
</dbReference>
<dbReference type="GO" id="GO:0045944">
    <property type="term" value="P:positive regulation of transcription by RNA polymerase II"/>
    <property type="evidence" value="ECO:0007669"/>
    <property type="project" value="TreeGrafter"/>
</dbReference>
<evidence type="ECO:0000256" key="3">
    <source>
        <dbReference type="ARBA" id="ARBA00022771"/>
    </source>
</evidence>
<feature type="compositionally biased region" description="Polar residues" evidence="8">
    <location>
        <begin position="63"/>
        <end position="75"/>
    </location>
</feature>
<keyword evidence="11" id="KW-1185">Reference proteome</keyword>
<evidence type="ECO:0000313" key="10">
    <source>
        <dbReference type="EMBL" id="ESK91531.1"/>
    </source>
</evidence>
<feature type="compositionally biased region" description="Basic residues" evidence="8">
    <location>
        <begin position="261"/>
        <end position="273"/>
    </location>
</feature>
<feature type="region of interest" description="Disordered" evidence="8">
    <location>
        <begin position="261"/>
        <end position="363"/>
    </location>
</feature>
<reference evidence="10 11" key="1">
    <citation type="journal article" date="2014" name="BMC Genomics">
        <title>Genome and secretome analysis of the hemibiotrophic fungal pathogen, Moniliophthora roreri, which causes frosty pod rot disease of cacao: mechanisms of the biotrophic and necrotrophic phases.</title>
        <authorList>
            <person name="Meinhardt L.W."/>
            <person name="Costa G.G.L."/>
            <person name="Thomazella D.P.T."/>
            <person name="Teixeira P.J.P.L."/>
            <person name="Carazzolle M.F."/>
            <person name="Schuster S.C."/>
            <person name="Carlson J.E."/>
            <person name="Guiltinan M.J."/>
            <person name="Mieczkowski P."/>
            <person name="Farmer A."/>
            <person name="Ramaraj T."/>
            <person name="Crozier J."/>
            <person name="Davis R.E."/>
            <person name="Shao J."/>
            <person name="Melnick R.L."/>
            <person name="Pereira G.A.G."/>
            <person name="Bailey B.A."/>
        </authorList>
    </citation>
    <scope>NUCLEOTIDE SEQUENCE [LARGE SCALE GENOMIC DNA]</scope>
    <source>
        <strain evidence="10 11">MCA 2997</strain>
    </source>
</reference>
<evidence type="ECO:0000313" key="11">
    <source>
        <dbReference type="Proteomes" id="UP000017559"/>
    </source>
</evidence>
<dbReference type="Proteomes" id="UP000017559">
    <property type="component" value="Unassembled WGS sequence"/>
</dbReference>
<dbReference type="GO" id="GO:0000981">
    <property type="term" value="F:DNA-binding transcription factor activity, RNA polymerase II-specific"/>
    <property type="evidence" value="ECO:0007669"/>
    <property type="project" value="TreeGrafter"/>
</dbReference>
<evidence type="ECO:0000256" key="5">
    <source>
        <dbReference type="ARBA" id="ARBA00023242"/>
    </source>
</evidence>
<dbReference type="KEGG" id="mrr:Moror_2580"/>
<dbReference type="AlphaFoldDB" id="V2XFB3"/>
<evidence type="ECO:0000259" key="9">
    <source>
        <dbReference type="PROSITE" id="PS50114"/>
    </source>
</evidence>
<dbReference type="OrthoDB" id="515401at2759"/>
<feature type="compositionally biased region" description="Pro residues" evidence="8">
    <location>
        <begin position="1"/>
        <end position="11"/>
    </location>
</feature>
<dbReference type="PANTHER" id="PTHR10071:SF281">
    <property type="entry name" value="BOX A-BINDING FACTOR-RELATED"/>
    <property type="match status" value="1"/>
</dbReference>
<dbReference type="PROSITE" id="PS50114">
    <property type="entry name" value="GATA_ZN_FINGER_2"/>
    <property type="match status" value="2"/>
</dbReference>
<dbReference type="PANTHER" id="PTHR10071">
    <property type="entry name" value="TRANSCRIPTION FACTOR GATA FAMILY MEMBER"/>
    <property type="match status" value="1"/>
</dbReference>
<feature type="region of interest" description="Disordered" evidence="8">
    <location>
        <begin position="1"/>
        <end position="87"/>
    </location>
</feature>
<dbReference type="EMBL" id="AWSO01000339">
    <property type="protein sequence ID" value="ESK91531.1"/>
    <property type="molecule type" value="Genomic_DNA"/>
</dbReference>
<dbReference type="GO" id="GO:0005634">
    <property type="term" value="C:nucleus"/>
    <property type="evidence" value="ECO:0007669"/>
    <property type="project" value="UniProtKB-SubCell"/>
</dbReference>
<keyword evidence="3 6" id="KW-0863">Zinc-finger</keyword>
<feature type="compositionally biased region" description="Polar residues" evidence="8">
    <location>
        <begin position="488"/>
        <end position="511"/>
    </location>
</feature>
<evidence type="ECO:0000256" key="6">
    <source>
        <dbReference type="PROSITE-ProRule" id="PRU00094"/>
    </source>
</evidence>
<keyword evidence="5" id="KW-0539">Nucleus</keyword>
<evidence type="ECO:0000256" key="2">
    <source>
        <dbReference type="ARBA" id="ARBA00022723"/>
    </source>
</evidence>
<keyword evidence="7" id="KW-0175">Coiled coil</keyword>
<proteinExistence type="predicted"/>
<gene>
    <name evidence="10" type="ORF">Moror_2580</name>
</gene>
<keyword evidence="2" id="KW-0479">Metal-binding</keyword>
<dbReference type="FunFam" id="3.30.50.10:FF:000007">
    <property type="entry name" value="Nitrogen regulatory AreA, N-terminal"/>
    <property type="match status" value="1"/>
</dbReference>
<feature type="domain" description="GATA-type" evidence="9">
    <location>
        <begin position="217"/>
        <end position="270"/>
    </location>
</feature>
<organism evidence="10 11">
    <name type="scientific">Moniliophthora roreri (strain MCA 2997)</name>
    <name type="common">Cocoa frosty pod rot fungus</name>
    <name type="synonym">Crinipellis roreri</name>
    <dbReference type="NCBI Taxonomy" id="1381753"/>
    <lineage>
        <taxon>Eukaryota</taxon>
        <taxon>Fungi</taxon>
        <taxon>Dikarya</taxon>
        <taxon>Basidiomycota</taxon>
        <taxon>Agaricomycotina</taxon>
        <taxon>Agaricomycetes</taxon>
        <taxon>Agaricomycetidae</taxon>
        <taxon>Agaricales</taxon>
        <taxon>Marasmiineae</taxon>
        <taxon>Marasmiaceae</taxon>
        <taxon>Moniliophthora</taxon>
    </lineage>
</organism>
<dbReference type="GO" id="GO:0000978">
    <property type="term" value="F:RNA polymerase II cis-regulatory region sequence-specific DNA binding"/>
    <property type="evidence" value="ECO:0007669"/>
    <property type="project" value="TreeGrafter"/>
</dbReference>
<feature type="region of interest" description="Disordered" evidence="8">
    <location>
        <begin position="482"/>
        <end position="536"/>
    </location>
</feature>
<dbReference type="GO" id="GO:0008270">
    <property type="term" value="F:zinc ion binding"/>
    <property type="evidence" value="ECO:0007669"/>
    <property type="project" value="UniProtKB-KW"/>
</dbReference>
<dbReference type="Gene3D" id="3.30.50.10">
    <property type="entry name" value="Erythroid Transcription Factor GATA-1, subunit A"/>
    <property type="match status" value="2"/>
</dbReference>
<sequence>MSPIVMEPPPIQNMHSLAYSGRLDHTHPIRPSSAQNQNSSSEFFLDPQLQASPTSPAPAQDKIQPNRQPCQNCRTLDTPLWRRDPEGNPLCNACGLYQKAGKGRRPAARQGSPPQNGDDNTNNMGPVARSSKSPPAPSTQPSEKGGTCPGDGRCDGTGGTSACSGCPTFNNALQAAAAATGGSTSGSPQQPQQSPENSLPEDTANIGAGTSRKARAAVGALVCANCGTSTTPLWRRDDVGNNICNACGLYFKLHGTHRPNSMKKSVIKRRKRVPAAGGASTATMRMTDPAAAETLVSLGRGGPGANAGDDSDDVDSGDQPKRKKQRKSKGGEDDTPSQGYDEQRRWEGRPGSPQRISSYGARGMLPGINSMDIPAGAGGSGVQMFIPGGPGVPGYIRSGSAAPSRTHSPQNQSGIVLPPPHGMTFPHPDMSALLAIAGMTGGIPSMAEMERHYAEMSEQKKRMEELLERTDRMMAGLKRGIDEMRAAGTSTSRTASPHQGQSSQVPLGRSSSADKEKRENVWPTESQSQSQSQSHT</sequence>
<dbReference type="SUPFAM" id="SSF57716">
    <property type="entry name" value="Glucocorticoid receptor-like (DNA-binding domain)"/>
    <property type="match status" value="2"/>
</dbReference>
<dbReference type="STRING" id="1381753.V2XFB3"/>
<name>V2XFB3_MONRO</name>
<feature type="coiled-coil region" evidence="7">
    <location>
        <begin position="446"/>
        <end position="473"/>
    </location>
</feature>
<feature type="domain" description="GATA-type" evidence="9">
    <location>
        <begin position="70"/>
        <end position="110"/>
    </location>
</feature>
<dbReference type="Pfam" id="PF00320">
    <property type="entry name" value="GATA"/>
    <property type="match status" value="2"/>
</dbReference>
<comment type="caution">
    <text evidence="10">The sequence shown here is derived from an EMBL/GenBank/DDBJ whole genome shotgun (WGS) entry which is preliminary data.</text>
</comment>